<dbReference type="InterPro" id="IPR009057">
    <property type="entry name" value="Homeodomain-like_sf"/>
</dbReference>
<reference evidence="5 6" key="1">
    <citation type="submission" date="2019-08" db="EMBL/GenBank/DDBJ databases">
        <authorList>
            <person name="Grouzdev D."/>
            <person name="Tikhonova E."/>
            <person name="Kravchenko I."/>
        </authorList>
    </citation>
    <scope>NUCLEOTIDE SEQUENCE [LARGE SCALE GENOMIC DNA]</scope>
    <source>
        <strain evidence="5 6">59b</strain>
    </source>
</reference>
<evidence type="ECO:0000313" key="5">
    <source>
        <dbReference type="EMBL" id="KAA0592703.1"/>
    </source>
</evidence>
<dbReference type="RefSeq" id="WP_149234070.1">
    <property type="nucleotide sequence ID" value="NZ_JALJXJ010000017.1"/>
</dbReference>
<dbReference type="PROSITE" id="PS01124">
    <property type="entry name" value="HTH_ARAC_FAMILY_2"/>
    <property type="match status" value="1"/>
</dbReference>
<dbReference type="InterPro" id="IPR050204">
    <property type="entry name" value="AraC_XylS_family_regulators"/>
</dbReference>
<gene>
    <name evidence="5" type="ORF">FZ942_26495</name>
</gene>
<dbReference type="AlphaFoldDB" id="A0A5A9GE43"/>
<keyword evidence="1" id="KW-0805">Transcription regulation</keyword>
<keyword evidence="2" id="KW-0238">DNA-binding</keyword>
<dbReference type="PANTHER" id="PTHR46796">
    <property type="entry name" value="HTH-TYPE TRANSCRIPTIONAL ACTIVATOR RHAS-RELATED"/>
    <property type="match status" value="1"/>
</dbReference>
<protein>
    <submittedName>
        <fullName evidence="5">Helix-turn-helix transcriptional regulator</fullName>
    </submittedName>
</protein>
<dbReference type="OrthoDB" id="9806208at2"/>
<proteinExistence type="predicted"/>
<evidence type="ECO:0000256" key="3">
    <source>
        <dbReference type="ARBA" id="ARBA00023163"/>
    </source>
</evidence>
<organism evidence="5 6">
    <name type="scientific">Azospirillum lipoferum</name>
    <dbReference type="NCBI Taxonomy" id="193"/>
    <lineage>
        <taxon>Bacteria</taxon>
        <taxon>Pseudomonadati</taxon>
        <taxon>Pseudomonadota</taxon>
        <taxon>Alphaproteobacteria</taxon>
        <taxon>Rhodospirillales</taxon>
        <taxon>Azospirillaceae</taxon>
        <taxon>Azospirillum</taxon>
    </lineage>
</organism>
<dbReference type="PANTHER" id="PTHR46796:SF14">
    <property type="entry name" value="TRANSCRIPTIONAL REGULATORY PROTEIN"/>
    <property type="match status" value="1"/>
</dbReference>
<dbReference type="Pfam" id="PF12833">
    <property type="entry name" value="HTH_18"/>
    <property type="match status" value="1"/>
</dbReference>
<dbReference type="EMBL" id="VTTN01000014">
    <property type="protein sequence ID" value="KAA0592703.1"/>
    <property type="molecule type" value="Genomic_DNA"/>
</dbReference>
<name>A0A5A9GE43_AZOLI</name>
<dbReference type="Proteomes" id="UP000324927">
    <property type="component" value="Unassembled WGS sequence"/>
</dbReference>
<evidence type="ECO:0000256" key="1">
    <source>
        <dbReference type="ARBA" id="ARBA00023015"/>
    </source>
</evidence>
<evidence type="ECO:0000256" key="2">
    <source>
        <dbReference type="ARBA" id="ARBA00023125"/>
    </source>
</evidence>
<dbReference type="Gene3D" id="1.10.10.60">
    <property type="entry name" value="Homeodomain-like"/>
    <property type="match status" value="2"/>
</dbReference>
<keyword evidence="3" id="KW-0804">Transcription</keyword>
<feature type="domain" description="HTH araC/xylS-type" evidence="4">
    <location>
        <begin position="237"/>
        <end position="335"/>
    </location>
</feature>
<evidence type="ECO:0000259" key="4">
    <source>
        <dbReference type="PROSITE" id="PS01124"/>
    </source>
</evidence>
<dbReference type="GO" id="GO:0003700">
    <property type="term" value="F:DNA-binding transcription factor activity"/>
    <property type="evidence" value="ECO:0007669"/>
    <property type="project" value="InterPro"/>
</dbReference>
<dbReference type="SUPFAM" id="SSF46689">
    <property type="entry name" value="Homeodomain-like"/>
    <property type="match status" value="2"/>
</dbReference>
<dbReference type="PRINTS" id="PR00032">
    <property type="entry name" value="HTHARAC"/>
</dbReference>
<dbReference type="GO" id="GO:0043565">
    <property type="term" value="F:sequence-specific DNA binding"/>
    <property type="evidence" value="ECO:0007669"/>
    <property type="project" value="InterPro"/>
</dbReference>
<keyword evidence="6" id="KW-1185">Reference proteome</keyword>
<sequence length="340" mass="37809">MFGDRIHASNRFRSYAIRSNGADWPSPDKVVASGGPQRGEGLVFSMDELPKRAGVELMDLAGVGASWPMPVALWDAPKGFDTRLHPDHQPCHVIALRLTGSLVQRVGPTTVRPERLRPDGFSVHPANVELRFMAPSAIRFAHLYLPDAFVSQVSGMASAGDPGGLIRTERVMYEDREITEAIGWYVRRAFERDDHPSRFEMESRANLIVLRLLQRHWRQRPAVPPSAGSEMAPWQVRKICTHLEGNLDRPVGLDELSSLVGLSGEHLCRAFRRAIGVPPLKWQLLKRMEVAGRLLIETDASLTSIAQDVGYSGQSAFGSAFRSVVGMSPGQYRRTRRSAR</sequence>
<dbReference type="InterPro" id="IPR020449">
    <property type="entry name" value="Tscrpt_reg_AraC-type_HTH"/>
</dbReference>
<dbReference type="InterPro" id="IPR018060">
    <property type="entry name" value="HTH_AraC"/>
</dbReference>
<evidence type="ECO:0000313" key="6">
    <source>
        <dbReference type="Proteomes" id="UP000324927"/>
    </source>
</evidence>
<comment type="caution">
    <text evidence="5">The sequence shown here is derived from an EMBL/GenBank/DDBJ whole genome shotgun (WGS) entry which is preliminary data.</text>
</comment>
<accession>A0A5A9GE43</accession>
<dbReference type="SMART" id="SM00342">
    <property type="entry name" value="HTH_ARAC"/>
    <property type="match status" value="1"/>
</dbReference>